<evidence type="ECO:0000256" key="1">
    <source>
        <dbReference type="SAM" id="SignalP"/>
    </source>
</evidence>
<gene>
    <name evidence="2" type="ORF">G3574_22980</name>
</gene>
<evidence type="ECO:0000313" key="2">
    <source>
        <dbReference type="EMBL" id="NEX63956.1"/>
    </source>
</evidence>
<dbReference type="AlphaFoldDB" id="A0A6B3SXQ5"/>
<feature type="signal peptide" evidence="1">
    <location>
        <begin position="1"/>
        <end position="18"/>
    </location>
</feature>
<sequence>MKNASFLIACLACASAWASTQPAAYPASPTSPSAAPSGTSLPSFDERAVHARSAEGDERYHPYPASMLKQAGPQIARLIRRCGASAPNVKPFALVADIDAHGHAQNILAKPEHASARCFAKGFGSLTYLKPPVGDGQETFPVMVRVGHLH</sequence>
<keyword evidence="1" id="KW-0732">Signal</keyword>
<accession>A0A6B3SXQ5</accession>
<organism evidence="2 3">
    <name type="scientific">Noviherbaspirillum galbum</name>
    <dbReference type="NCBI Taxonomy" id="2709383"/>
    <lineage>
        <taxon>Bacteria</taxon>
        <taxon>Pseudomonadati</taxon>
        <taxon>Pseudomonadota</taxon>
        <taxon>Betaproteobacteria</taxon>
        <taxon>Burkholderiales</taxon>
        <taxon>Oxalobacteraceae</taxon>
        <taxon>Noviherbaspirillum</taxon>
    </lineage>
</organism>
<dbReference type="EMBL" id="JAAIVB010000078">
    <property type="protein sequence ID" value="NEX63956.1"/>
    <property type="molecule type" value="Genomic_DNA"/>
</dbReference>
<keyword evidence="3" id="KW-1185">Reference proteome</keyword>
<reference evidence="2 3" key="1">
    <citation type="submission" date="2020-02" db="EMBL/GenBank/DDBJ databases">
        <authorList>
            <person name="Kim M.K."/>
        </authorList>
    </citation>
    <scope>NUCLEOTIDE SEQUENCE [LARGE SCALE GENOMIC DNA]</scope>
    <source>
        <strain evidence="2 3">17J57-3</strain>
    </source>
</reference>
<evidence type="ECO:0000313" key="3">
    <source>
        <dbReference type="Proteomes" id="UP000482155"/>
    </source>
</evidence>
<proteinExistence type="predicted"/>
<comment type="caution">
    <text evidence="2">The sequence shown here is derived from an EMBL/GenBank/DDBJ whole genome shotgun (WGS) entry which is preliminary data.</text>
</comment>
<evidence type="ECO:0008006" key="4">
    <source>
        <dbReference type="Google" id="ProtNLM"/>
    </source>
</evidence>
<name>A0A6B3SXQ5_9BURK</name>
<protein>
    <recommendedName>
        <fullName evidence="4">TonB C-terminal domain-containing protein</fullName>
    </recommendedName>
</protein>
<dbReference type="Proteomes" id="UP000482155">
    <property type="component" value="Unassembled WGS sequence"/>
</dbReference>
<dbReference type="RefSeq" id="WP_163967889.1">
    <property type="nucleotide sequence ID" value="NZ_JAAIVB010000078.1"/>
</dbReference>
<feature type="chain" id="PRO_5025430237" description="TonB C-terminal domain-containing protein" evidence="1">
    <location>
        <begin position="19"/>
        <end position="150"/>
    </location>
</feature>